<dbReference type="Proteomes" id="UP000030416">
    <property type="component" value="Unassembled WGS sequence"/>
</dbReference>
<organism evidence="1 2">
    <name type="scientific">Ureibacillus manganicus DSM 26584</name>
    <dbReference type="NCBI Taxonomy" id="1384049"/>
    <lineage>
        <taxon>Bacteria</taxon>
        <taxon>Bacillati</taxon>
        <taxon>Bacillota</taxon>
        <taxon>Bacilli</taxon>
        <taxon>Bacillales</taxon>
        <taxon>Caryophanaceae</taxon>
        <taxon>Ureibacillus</taxon>
    </lineage>
</organism>
<reference evidence="1 2" key="1">
    <citation type="submission" date="2014-02" db="EMBL/GenBank/DDBJ databases">
        <title>Draft genome sequence of Lysinibacillus manganicus DSM 26584T.</title>
        <authorList>
            <person name="Zhang F."/>
            <person name="Wang G."/>
            <person name="Zhang L."/>
        </authorList>
    </citation>
    <scope>NUCLEOTIDE SEQUENCE [LARGE SCALE GENOMIC DNA]</scope>
    <source>
        <strain evidence="1 2">DSM 26584</strain>
    </source>
</reference>
<accession>A0A0A3I5V5</accession>
<dbReference type="OrthoDB" id="1495261at2"/>
<name>A0A0A3I5V5_9BACL</name>
<proteinExistence type="predicted"/>
<dbReference type="RefSeq" id="WP_036187343.1">
    <property type="nucleotide sequence ID" value="NZ_AVDA01000014.1"/>
</dbReference>
<dbReference type="eggNOG" id="ENOG5032M9W">
    <property type="taxonomic scope" value="Bacteria"/>
</dbReference>
<dbReference type="AlphaFoldDB" id="A0A0A3I5V5"/>
<evidence type="ECO:0000313" key="1">
    <source>
        <dbReference type="EMBL" id="KGR78083.1"/>
    </source>
</evidence>
<gene>
    <name evidence="1" type="ORF">CD29_13100</name>
</gene>
<evidence type="ECO:0000313" key="2">
    <source>
        <dbReference type="Proteomes" id="UP000030416"/>
    </source>
</evidence>
<keyword evidence="2" id="KW-1185">Reference proteome</keyword>
<dbReference type="Pfam" id="PF24716">
    <property type="entry name" value="WapI"/>
    <property type="match status" value="1"/>
</dbReference>
<comment type="caution">
    <text evidence="1">The sequence shown here is derived from an EMBL/GenBank/DDBJ whole genome shotgun (WGS) entry which is preliminary data.</text>
</comment>
<sequence>MKFYLLGEDNEKVEIEVLSRTHPKSTDFWDGNWIDSNIHVEIPGYTVQFMACLRTDELSYFLDGLNTMHKMLKGKAILENLEEYIHFECEMNNLGHIEWKGKTCYPNGFGAELTFEFKSNQSYLEQIIRDLNRILAVFPVIGKP</sequence>
<dbReference type="EMBL" id="JPVN01000014">
    <property type="protein sequence ID" value="KGR78083.1"/>
    <property type="molecule type" value="Genomic_DNA"/>
</dbReference>
<dbReference type="STRING" id="1384049.CD29_13100"/>
<dbReference type="InterPro" id="IPR056510">
    <property type="entry name" value="WapI"/>
</dbReference>
<protein>
    <submittedName>
        <fullName evidence="1">Uncharacterized protein</fullName>
    </submittedName>
</protein>